<reference evidence="1" key="1">
    <citation type="submission" date="2022-06" db="EMBL/GenBank/DDBJ databases">
        <title>Complete Genome Sequence of Arcanobacterium pinnipediorum strain DSM 28752 isolated from a harbour seal.</title>
        <authorList>
            <person name="Borowiak M."/>
            <person name="Kreitlow A."/>
            <person name="Alssahen M."/>
            <person name="Malorny B."/>
            <person name="Laemmler C."/>
            <person name="Prenger-Berninghoff E."/>
            <person name="Siebert U."/>
            <person name="Ploetz M."/>
            <person name="Abdulmawjood A."/>
        </authorList>
    </citation>
    <scope>NUCLEOTIDE SEQUENCE</scope>
    <source>
        <strain evidence="1">DSM 28752</strain>
    </source>
</reference>
<proteinExistence type="predicted"/>
<gene>
    <name evidence="1" type="ORF">NG665_08145</name>
</gene>
<name>A0ABY5AHX8_9ACTO</name>
<dbReference type="RefSeq" id="WP_252673205.1">
    <property type="nucleotide sequence ID" value="NZ_CP099547.1"/>
</dbReference>
<protein>
    <recommendedName>
        <fullName evidence="3">DUF559 domain-containing protein</fullName>
    </recommendedName>
</protein>
<dbReference type="EMBL" id="CP099547">
    <property type="protein sequence ID" value="USR79331.1"/>
    <property type="molecule type" value="Genomic_DNA"/>
</dbReference>
<evidence type="ECO:0008006" key="3">
    <source>
        <dbReference type="Google" id="ProtNLM"/>
    </source>
</evidence>
<keyword evidence="2" id="KW-1185">Reference proteome</keyword>
<evidence type="ECO:0000313" key="2">
    <source>
        <dbReference type="Proteomes" id="UP001056109"/>
    </source>
</evidence>
<organism evidence="1 2">
    <name type="scientific">Arcanobacterium pinnipediorum</name>
    <dbReference type="NCBI Taxonomy" id="1503041"/>
    <lineage>
        <taxon>Bacteria</taxon>
        <taxon>Bacillati</taxon>
        <taxon>Actinomycetota</taxon>
        <taxon>Actinomycetes</taxon>
        <taxon>Actinomycetales</taxon>
        <taxon>Actinomycetaceae</taxon>
        <taxon>Arcanobacterium</taxon>
    </lineage>
</organism>
<sequence>MEKRVFRRHQLPHPFVTNNRLLQKACDEGIIIRLPHRWYGSPSITELERNAAQHGYLIGCCSAAKEWGLWVPETRYPHLICRSRDSSARATQLTIHRSLTSDGLLGIHPSPAKSPHIYSTLVESLEHIVRYHHEETGLIVLESALNQRKIDMPTADKIIAGAQRHKQQVLRRRIRDAQSGSETRVRNYLHSLRVPVSAQVYVPTVGRIDLLVGRSLSIECDSTAFHSKGLNVNEDRYRDAQQTLLGYKHIRLSYQQIWGDWENTKSYILTVLRTREHLLFPRPLL</sequence>
<dbReference type="Gene3D" id="3.40.960.10">
    <property type="entry name" value="VSR Endonuclease"/>
    <property type="match status" value="1"/>
</dbReference>
<accession>A0ABY5AHX8</accession>
<evidence type="ECO:0000313" key="1">
    <source>
        <dbReference type="EMBL" id="USR79331.1"/>
    </source>
</evidence>
<dbReference type="Proteomes" id="UP001056109">
    <property type="component" value="Chromosome"/>
</dbReference>